<accession>A0A291DD15</accession>
<organism evidence="1 2">
    <name type="scientific">Rothia mucilaginosa</name>
    <dbReference type="NCBI Taxonomy" id="43675"/>
    <lineage>
        <taxon>Bacteria</taxon>
        <taxon>Bacillati</taxon>
        <taxon>Actinomycetota</taxon>
        <taxon>Actinomycetes</taxon>
        <taxon>Micrococcales</taxon>
        <taxon>Micrococcaceae</taxon>
        <taxon>Rothia</taxon>
    </lineage>
</organism>
<dbReference type="Proteomes" id="UP000218628">
    <property type="component" value="Chromosome"/>
</dbReference>
<proteinExistence type="predicted"/>
<evidence type="ECO:0008006" key="3">
    <source>
        <dbReference type="Google" id="ProtNLM"/>
    </source>
</evidence>
<gene>
    <name evidence="1" type="ORF">CO690_00845</name>
</gene>
<evidence type="ECO:0000313" key="1">
    <source>
        <dbReference type="EMBL" id="ATF62297.1"/>
    </source>
</evidence>
<reference evidence="2" key="1">
    <citation type="submission" date="2017-09" db="EMBL/GenBank/DDBJ databases">
        <title>FDA dAtabase for Regulatory Grade micrObial Sequences (FDA-ARGOS): Supporting development and validation of Infectious Disease Dx tests.</title>
        <authorList>
            <person name="Minogue T."/>
            <person name="Wolcott M."/>
            <person name="Wasieloski L."/>
            <person name="Aguilar W."/>
            <person name="Moore D."/>
            <person name="Tallon L."/>
            <person name="Sadzewicz L."/>
            <person name="Ott S."/>
            <person name="Zhao X."/>
            <person name="Nagaraj S."/>
            <person name="Vavikolanu K."/>
            <person name="Aluvathingal J."/>
            <person name="Nadendla S."/>
            <person name="Sichtig H."/>
        </authorList>
    </citation>
    <scope>NUCLEOTIDE SEQUENCE [LARGE SCALE GENOMIC DNA]</scope>
    <source>
        <strain evidence="2">FDAARGOS_369</strain>
    </source>
</reference>
<name>A0A291DD15_9MICC</name>
<protein>
    <recommendedName>
        <fullName evidence="3">Minor tail protein</fullName>
    </recommendedName>
</protein>
<sequence length="371" mass="41208">MSKTTRTGYRVYWLDPVSGAVGSPVEVAGGGSWSITLNDTEDFSFTVRKSDLSAVQPRFYTPLSGGALLTHTAPDGIEYPIFAGVLTDWGAEEQHTLELKFAGIREIFERRTIWATLEYTSSTLGDIAWALCEHGMDRPAGRLPITHGTRSTVTGQRQRTYEAWNLSNNFIGKRWKELSEVINGPDIMLRPKWTDDTHTYIRWEFVHGTEDYPYIAQAWTPDFDTTATGGEIISVKVTSSAKDILHRVWCTGAGEGEGIAFAYAENPNAIRDGLPYIEGVINDRDQTDETILRIKAQGALASRSAMVDQVTLDFPANSQKTPLGSFFVGDIATVTLRNWLSIPDGTRDMRIIKLSGNLDATVTIDFQEAQW</sequence>
<evidence type="ECO:0000313" key="2">
    <source>
        <dbReference type="Proteomes" id="UP000218628"/>
    </source>
</evidence>
<dbReference type="EMBL" id="CP023510">
    <property type="protein sequence ID" value="ATF62297.1"/>
    <property type="molecule type" value="Genomic_DNA"/>
</dbReference>
<dbReference type="RefSeq" id="WP_070600074.1">
    <property type="nucleotide sequence ID" value="NZ_CP023510.1"/>
</dbReference>
<dbReference type="AlphaFoldDB" id="A0A291DD15"/>